<dbReference type="KEGG" id="lbc:LACBIDRAFT_293247"/>
<dbReference type="InterPro" id="IPR055754">
    <property type="entry name" value="DUF7330"/>
</dbReference>
<evidence type="ECO:0000313" key="3">
    <source>
        <dbReference type="EMBL" id="EDR11058.1"/>
    </source>
</evidence>
<organism evidence="4">
    <name type="scientific">Laccaria bicolor (strain S238N-H82 / ATCC MYA-4686)</name>
    <name type="common">Bicoloured deceiver</name>
    <name type="synonym">Laccaria laccata var. bicolor</name>
    <dbReference type="NCBI Taxonomy" id="486041"/>
    <lineage>
        <taxon>Eukaryota</taxon>
        <taxon>Fungi</taxon>
        <taxon>Dikarya</taxon>
        <taxon>Basidiomycota</taxon>
        <taxon>Agaricomycotina</taxon>
        <taxon>Agaricomycetes</taxon>
        <taxon>Agaricomycetidae</taxon>
        <taxon>Agaricales</taxon>
        <taxon>Agaricineae</taxon>
        <taxon>Hydnangiaceae</taxon>
        <taxon>Laccaria</taxon>
    </lineage>
</organism>
<feature type="domain" description="DUF7330" evidence="2">
    <location>
        <begin position="78"/>
        <end position="252"/>
    </location>
</feature>
<dbReference type="HOGENOM" id="CLU_073872_0_0_1"/>
<dbReference type="InParanoid" id="B0D280"/>
<dbReference type="OrthoDB" id="2593559at2759"/>
<evidence type="ECO:0000313" key="4">
    <source>
        <dbReference type="Proteomes" id="UP000001194"/>
    </source>
</evidence>
<reference evidence="3 4" key="1">
    <citation type="journal article" date="2008" name="Nature">
        <title>The genome of Laccaria bicolor provides insights into mycorrhizal symbiosis.</title>
        <authorList>
            <person name="Martin F."/>
            <person name="Aerts A."/>
            <person name="Ahren D."/>
            <person name="Brun A."/>
            <person name="Danchin E.G.J."/>
            <person name="Duchaussoy F."/>
            <person name="Gibon J."/>
            <person name="Kohler A."/>
            <person name="Lindquist E."/>
            <person name="Pereda V."/>
            <person name="Salamov A."/>
            <person name="Shapiro H.J."/>
            <person name="Wuyts J."/>
            <person name="Blaudez D."/>
            <person name="Buee M."/>
            <person name="Brokstein P."/>
            <person name="Canbaeck B."/>
            <person name="Cohen D."/>
            <person name="Courty P.E."/>
            <person name="Coutinho P.M."/>
            <person name="Delaruelle C."/>
            <person name="Detter J.C."/>
            <person name="Deveau A."/>
            <person name="DiFazio S."/>
            <person name="Duplessis S."/>
            <person name="Fraissinet-Tachet L."/>
            <person name="Lucic E."/>
            <person name="Frey-Klett P."/>
            <person name="Fourrey C."/>
            <person name="Feussner I."/>
            <person name="Gay G."/>
            <person name="Grimwood J."/>
            <person name="Hoegger P.J."/>
            <person name="Jain P."/>
            <person name="Kilaru S."/>
            <person name="Labbe J."/>
            <person name="Lin Y.C."/>
            <person name="Legue V."/>
            <person name="Le Tacon F."/>
            <person name="Marmeisse R."/>
            <person name="Melayah D."/>
            <person name="Montanini B."/>
            <person name="Muratet M."/>
            <person name="Nehls U."/>
            <person name="Niculita-Hirzel H."/>
            <person name="Oudot-Le Secq M.P."/>
            <person name="Peter M."/>
            <person name="Quesneville H."/>
            <person name="Rajashekar B."/>
            <person name="Reich M."/>
            <person name="Rouhier N."/>
            <person name="Schmutz J."/>
            <person name="Yin T."/>
            <person name="Chalot M."/>
            <person name="Henrissat B."/>
            <person name="Kuees U."/>
            <person name="Lucas S."/>
            <person name="Van de Peer Y."/>
            <person name="Podila G.K."/>
            <person name="Polle A."/>
            <person name="Pukkila P.J."/>
            <person name="Richardson P.M."/>
            <person name="Rouze P."/>
            <person name="Sanders I.R."/>
            <person name="Stajich J.E."/>
            <person name="Tunlid A."/>
            <person name="Tuskan G."/>
            <person name="Grigoriev I.V."/>
        </authorList>
    </citation>
    <scope>NUCLEOTIDE SEQUENCE [LARGE SCALE GENOMIC DNA]</scope>
    <source>
        <strain evidence="4">S238N-H82 / ATCC MYA-4686</strain>
    </source>
</reference>
<gene>
    <name evidence="3" type="ORF">LACBIDRAFT_293247</name>
</gene>
<protein>
    <submittedName>
        <fullName evidence="3">Predicted protein</fullName>
    </submittedName>
</protein>
<accession>B0D280</accession>
<proteinExistence type="predicted"/>
<sequence length="277" mass="29850">MLLLDKQSPGSSGATDRTDKPPPYMDIPNVPEPSRSNGNALVQVRHAVGMLAPPPTVNQVHLEARNEPISGVYFTFCLTYSKANSFLTGTFYIDPQIPNSSLGKKKKSKCGKHASDASFRSHKGPISLELATTGSVSRTQRATVNVTTRSGDVSINLLPIHPSQPRMGLDVYSRKGNTLLYIPPTFSGVIHLTTRKGELTMLPRLSASMKILKSTNKEVLVMVGSQSVDSTGNAPVADLCQLKSHSGNIVVGLAGQDKYSPPVGFWKRMGEFFNAGL</sequence>
<evidence type="ECO:0000256" key="1">
    <source>
        <dbReference type="SAM" id="MobiDB-lite"/>
    </source>
</evidence>
<name>B0D280_LACBS</name>
<dbReference type="RefSeq" id="XP_001878359.1">
    <property type="nucleotide sequence ID" value="XM_001878324.1"/>
</dbReference>
<dbReference type="GeneID" id="6074258"/>
<dbReference type="Pfam" id="PF24016">
    <property type="entry name" value="DUF7330"/>
    <property type="match status" value="1"/>
</dbReference>
<dbReference type="Proteomes" id="UP000001194">
    <property type="component" value="Unassembled WGS sequence"/>
</dbReference>
<dbReference type="EMBL" id="DS547096">
    <property type="protein sequence ID" value="EDR11058.1"/>
    <property type="molecule type" value="Genomic_DNA"/>
</dbReference>
<evidence type="ECO:0000259" key="2">
    <source>
        <dbReference type="Pfam" id="PF24016"/>
    </source>
</evidence>
<keyword evidence="4" id="KW-1185">Reference proteome</keyword>
<dbReference type="AlphaFoldDB" id="B0D280"/>
<feature type="region of interest" description="Disordered" evidence="1">
    <location>
        <begin position="1"/>
        <end position="37"/>
    </location>
</feature>